<protein>
    <submittedName>
        <fullName evidence="3">DUF4825 domain-containing protein</fullName>
    </submittedName>
</protein>
<evidence type="ECO:0000256" key="1">
    <source>
        <dbReference type="SAM" id="SignalP"/>
    </source>
</evidence>
<feature type="domain" description="DUF4825" evidence="2">
    <location>
        <begin position="41"/>
        <end position="126"/>
    </location>
</feature>
<dbReference type="RefSeq" id="WP_120188392.1">
    <property type="nucleotide sequence ID" value="NZ_MCHY01000006.1"/>
</dbReference>
<dbReference type="Pfam" id="PF16107">
    <property type="entry name" value="DUF4825"/>
    <property type="match status" value="1"/>
</dbReference>
<dbReference type="AlphaFoldDB" id="A0A419SN32"/>
<evidence type="ECO:0000259" key="2">
    <source>
        <dbReference type="Pfam" id="PF16107"/>
    </source>
</evidence>
<gene>
    <name evidence="3" type="ORF">BEP19_01905</name>
</gene>
<dbReference type="InterPro" id="IPR032250">
    <property type="entry name" value="DUF4825"/>
</dbReference>
<evidence type="ECO:0000313" key="4">
    <source>
        <dbReference type="Proteomes" id="UP000284219"/>
    </source>
</evidence>
<feature type="chain" id="PRO_5038422353" evidence="1">
    <location>
        <begin position="23"/>
        <end position="168"/>
    </location>
</feature>
<dbReference type="OrthoDB" id="2352542at2"/>
<dbReference type="Proteomes" id="UP000284219">
    <property type="component" value="Unassembled WGS sequence"/>
</dbReference>
<sequence>MKKTLKISFFLFLATLIGSGCNSNSGSEEPVEITDGYAGDLFEFKDAYVGNASAVGNIVSRLQKADHFKGFELKTEEEPYGIILNYDMDESDKNGKEAVIYNATFLFALIQNVDWITFHFHDREYTITKEKFKNWLGEDMREFRSEEELKSLIQKQVGDEEKVNQLFK</sequence>
<feature type="signal peptide" evidence="1">
    <location>
        <begin position="1"/>
        <end position="22"/>
    </location>
</feature>
<dbReference type="EMBL" id="MCHY01000006">
    <property type="protein sequence ID" value="RKD25720.1"/>
    <property type="molecule type" value="Genomic_DNA"/>
</dbReference>
<proteinExistence type="predicted"/>
<keyword evidence="4" id="KW-1185">Reference proteome</keyword>
<keyword evidence="1" id="KW-0732">Signal</keyword>
<accession>A0A419SN32</accession>
<reference evidence="3 4" key="1">
    <citation type="submission" date="2016-08" db="EMBL/GenBank/DDBJ databases">
        <title>Novel Firmicute Genomes.</title>
        <authorList>
            <person name="Poppleton D.I."/>
            <person name="Gribaldo S."/>
        </authorList>
    </citation>
    <scope>NUCLEOTIDE SEQUENCE [LARGE SCALE GENOMIC DNA]</scope>
    <source>
        <strain evidence="3 4">RAOx-1</strain>
    </source>
</reference>
<evidence type="ECO:0000313" key="3">
    <source>
        <dbReference type="EMBL" id="RKD25720.1"/>
    </source>
</evidence>
<dbReference type="PROSITE" id="PS51257">
    <property type="entry name" value="PROKAR_LIPOPROTEIN"/>
    <property type="match status" value="1"/>
</dbReference>
<comment type="caution">
    <text evidence="3">The sequence shown here is derived from an EMBL/GenBank/DDBJ whole genome shotgun (WGS) entry which is preliminary data.</text>
</comment>
<organism evidence="3 4">
    <name type="scientific">Ammoniphilus oxalaticus</name>
    <dbReference type="NCBI Taxonomy" id="66863"/>
    <lineage>
        <taxon>Bacteria</taxon>
        <taxon>Bacillati</taxon>
        <taxon>Bacillota</taxon>
        <taxon>Bacilli</taxon>
        <taxon>Bacillales</taxon>
        <taxon>Paenibacillaceae</taxon>
        <taxon>Aneurinibacillus group</taxon>
        <taxon>Ammoniphilus</taxon>
    </lineage>
</organism>
<name>A0A419SN32_9BACL</name>